<dbReference type="InterPro" id="IPR032534">
    <property type="entry name" value="EcxA_zinc-bd"/>
</dbReference>
<proteinExistence type="predicted"/>
<name>A0A518H1Y8_9BACT</name>
<dbReference type="RefSeq" id="WP_197446961.1">
    <property type="nucleotide sequence ID" value="NZ_CP036426.1"/>
</dbReference>
<sequence length="836" mass="93831" precursor="true">MIRFPWATGLLAMLLLAGLPGPSIAQDEPEPKDDEPKAEADEGKKDDEKEDASESKNGVKPYDEVITEDATTDPGLFLVHRADGKVYYEIPTDALDVPMLWVTQIAQTSKGRDIMGTLGDDLVVRWELREDDEKILLRQVRFAMRAEEGDPIAGAVEASNLSPIIMAFPVAAYGKDKAPVVDVTGLFTEDVAELSVKERLGAERVDPKRTFIEQAKSFPENVEVKVLTTYNPRPPRGGDDGPPAFFGPSGDDTITAVVHHSMVKLPDDPMEPRRYDDRVGYFTVGFDDYSSDEHQVDEIRYITRWRLEKEDPEAEVSDPVEPIVFYVGREVPEKWRPFVKQGIEAWQGAFEEAGFSNAILAKDAPDPREDPDWDAEDARYSSIRWLPTDVQNAMGPHVHDPRTGEILESDIQMYHNVIKLCRDWYFVQASPNDERAQDLPLPDDLMGELIAYVVSHEVGHTLGFPHNMKASSSYTVEELRSKEFTEEYGTEASIMDYGRFNYVAQPGDGARLIPIIGPYDEFAVEWGYRRFESEEAEEQGLAALVEKQLDDPKLRFGDPNPGEDPSQQTEDLGSDPVLATELGLKNLERVAGFLVEATGEEGENYDLLRNMYDQLVGQFRRETGHVANVVGGFYRNNAWYGDADTQFEAIAPEQQQKAVAFLIEHAFRTPEFLVRPDVLLRLEADGAADRILGMQRSLLGSLMDESRLKRMAEHASRADEGEPYRPIDLIRDLSDGIFAELDPEQAGAIDLYRRNLQRAYVDMLIEQVKADSNVSDLPALARGELRRLLDSIREGLAPDDVERDPTSQYHLQDLRDRIAQALDPRGVLEGVDVAGD</sequence>
<feature type="region of interest" description="Disordered" evidence="1">
    <location>
        <begin position="21"/>
        <end position="66"/>
    </location>
</feature>
<dbReference type="InterPro" id="IPR034032">
    <property type="entry name" value="Zn_MMP-like_bac"/>
</dbReference>
<evidence type="ECO:0000259" key="3">
    <source>
        <dbReference type="Pfam" id="PF16313"/>
    </source>
</evidence>
<evidence type="ECO:0000313" key="7">
    <source>
        <dbReference type="Proteomes" id="UP000317835"/>
    </source>
</evidence>
<feature type="domain" description="EcxA zinc-binding" evidence="3">
    <location>
        <begin position="440"/>
        <end position="742"/>
    </location>
</feature>
<dbReference type="EMBL" id="CP036426">
    <property type="protein sequence ID" value="QDV34857.1"/>
    <property type="molecule type" value="Genomic_DNA"/>
</dbReference>
<dbReference type="AlphaFoldDB" id="A0A518H1Y8"/>
<keyword evidence="7" id="KW-1185">Reference proteome</keyword>
<dbReference type="CDD" id="cd04276">
    <property type="entry name" value="ZnMc_MMP_like_2"/>
    <property type="match status" value="1"/>
</dbReference>
<dbReference type="SUPFAM" id="SSF55486">
    <property type="entry name" value="Metalloproteases ('zincins'), catalytic domain"/>
    <property type="match status" value="1"/>
</dbReference>
<accession>A0A518H1Y8</accession>
<dbReference type="PANTHER" id="PTHR38478:SF1">
    <property type="entry name" value="ZINC DEPENDENT METALLOPROTEASE DOMAIN LIPOPROTEIN"/>
    <property type="match status" value="1"/>
</dbReference>
<feature type="region of interest" description="Disordered" evidence="1">
    <location>
        <begin position="552"/>
        <end position="574"/>
    </location>
</feature>
<dbReference type="InterPro" id="IPR033413">
    <property type="entry name" value="DUF5117"/>
</dbReference>
<gene>
    <name evidence="6" type="ORF">ElP_27540</name>
</gene>
<dbReference type="InterPro" id="IPR033428">
    <property type="entry name" value="DUF5118"/>
</dbReference>
<feature type="domain" description="DUF5117" evidence="4">
    <location>
        <begin position="116"/>
        <end position="309"/>
    </location>
</feature>
<evidence type="ECO:0000256" key="2">
    <source>
        <dbReference type="SAM" id="SignalP"/>
    </source>
</evidence>
<protein>
    <recommendedName>
        <fullName evidence="8">Glutamyl-and glutaminyl-tRNA synthetase</fullName>
    </recommendedName>
</protein>
<feature type="compositionally biased region" description="Basic and acidic residues" evidence="1">
    <location>
        <begin position="34"/>
        <end position="47"/>
    </location>
</feature>
<dbReference type="Pfam" id="PF16313">
    <property type="entry name" value="DUF4953"/>
    <property type="match status" value="1"/>
</dbReference>
<dbReference type="PANTHER" id="PTHR38478">
    <property type="entry name" value="PEPTIDASE M1A AND M12B"/>
    <property type="match status" value="1"/>
</dbReference>
<evidence type="ECO:0000259" key="4">
    <source>
        <dbReference type="Pfam" id="PF17148"/>
    </source>
</evidence>
<dbReference type="Pfam" id="PF17162">
    <property type="entry name" value="DUF5118"/>
    <property type="match status" value="1"/>
</dbReference>
<dbReference type="Proteomes" id="UP000317835">
    <property type="component" value="Chromosome"/>
</dbReference>
<evidence type="ECO:0000313" key="6">
    <source>
        <dbReference type="EMBL" id="QDV34857.1"/>
    </source>
</evidence>
<feature type="signal peptide" evidence="2">
    <location>
        <begin position="1"/>
        <end position="25"/>
    </location>
</feature>
<evidence type="ECO:0000256" key="1">
    <source>
        <dbReference type="SAM" id="MobiDB-lite"/>
    </source>
</evidence>
<keyword evidence="2" id="KW-0732">Signal</keyword>
<feature type="domain" description="DUF5118" evidence="5">
    <location>
        <begin position="60"/>
        <end position="108"/>
    </location>
</feature>
<organism evidence="6 7">
    <name type="scientific">Tautonia plasticadhaerens</name>
    <dbReference type="NCBI Taxonomy" id="2527974"/>
    <lineage>
        <taxon>Bacteria</taxon>
        <taxon>Pseudomonadati</taxon>
        <taxon>Planctomycetota</taxon>
        <taxon>Planctomycetia</taxon>
        <taxon>Isosphaerales</taxon>
        <taxon>Isosphaeraceae</taxon>
        <taxon>Tautonia</taxon>
    </lineage>
</organism>
<feature type="chain" id="PRO_5022052191" description="Glutamyl-and glutaminyl-tRNA synthetase" evidence="2">
    <location>
        <begin position="26"/>
        <end position="836"/>
    </location>
</feature>
<dbReference type="Pfam" id="PF17148">
    <property type="entry name" value="DUF5117"/>
    <property type="match status" value="1"/>
</dbReference>
<dbReference type="KEGG" id="tpla:ElP_27540"/>
<evidence type="ECO:0000259" key="5">
    <source>
        <dbReference type="Pfam" id="PF17162"/>
    </source>
</evidence>
<evidence type="ECO:0008006" key="8">
    <source>
        <dbReference type="Google" id="ProtNLM"/>
    </source>
</evidence>
<reference evidence="6 7" key="1">
    <citation type="submission" date="2019-02" db="EMBL/GenBank/DDBJ databases">
        <title>Deep-cultivation of Planctomycetes and their phenomic and genomic characterization uncovers novel biology.</title>
        <authorList>
            <person name="Wiegand S."/>
            <person name="Jogler M."/>
            <person name="Boedeker C."/>
            <person name="Pinto D."/>
            <person name="Vollmers J."/>
            <person name="Rivas-Marin E."/>
            <person name="Kohn T."/>
            <person name="Peeters S.H."/>
            <person name="Heuer A."/>
            <person name="Rast P."/>
            <person name="Oberbeckmann S."/>
            <person name="Bunk B."/>
            <person name="Jeske O."/>
            <person name="Meyerdierks A."/>
            <person name="Storesund J.E."/>
            <person name="Kallscheuer N."/>
            <person name="Luecker S."/>
            <person name="Lage O.M."/>
            <person name="Pohl T."/>
            <person name="Merkel B.J."/>
            <person name="Hornburger P."/>
            <person name="Mueller R.-W."/>
            <person name="Bruemmer F."/>
            <person name="Labrenz M."/>
            <person name="Spormann A.M."/>
            <person name="Op den Camp H."/>
            <person name="Overmann J."/>
            <person name="Amann R."/>
            <person name="Jetten M.S.M."/>
            <person name="Mascher T."/>
            <person name="Medema M.H."/>
            <person name="Devos D.P."/>
            <person name="Kaster A.-K."/>
            <person name="Ovreas L."/>
            <person name="Rohde M."/>
            <person name="Galperin M.Y."/>
            <person name="Jogler C."/>
        </authorList>
    </citation>
    <scope>NUCLEOTIDE SEQUENCE [LARGE SCALE GENOMIC DNA]</scope>
    <source>
        <strain evidence="6 7">ElP</strain>
    </source>
</reference>